<dbReference type="CDD" id="cd07979">
    <property type="entry name" value="HFD_TAF9"/>
    <property type="match status" value="1"/>
</dbReference>
<dbReference type="InterPro" id="IPR003162">
    <property type="entry name" value="TFIID-31"/>
</dbReference>
<evidence type="ECO:0000256" key="6">
    <source>
        <dbReference type="SAM" id="MobiDB-lite"/>
    </source>
</evidence>
<reference evidence="7" key="1">
    <citation type="submission" date="2016-04" db="EMBL/GenBank/DDBJ databases">
        <authorList>
            <person name="Nguyen H.D."/>
            <person name="Samba Siva P."/>
            <person name="Cullis J."/>
            <person name="Levesque C.A."/>
            <person name="Hambleton S."/>
        </authorList>
    </citation>
    <scope>NUCLEOTIDE SEQUENCE</scope>
    <source>
        <strain evidence="7">DAOMC 236416</strain>
    </source>
</reference>
<dbReference type="AlphaFoldDB" id="A0A177T9P3"/>
<dbReference type="GO" id="GO:0046982">
    <property type="term" value="F:protein heterodimerization activity"/>
    <property type="evidence" value="ECO:0007669"/>
    <property type="project" value="InterPro"/>
</dbReference>
<evidence type="ECO:0000313" key="8">
    <source>
        <dbReference type="Proteomes" id="UP000077521"/>
    </source>
</evidence>
<organism evidence="7 8">
    <name type="scientific">Tilletia indica</name>
    <dbReference type="NCBI Taxonomy" id="43049"/>
    <lineage>
        <taxon>Eukaryota</taxon>
        <taxon>Fungi</taxon>
        <taxon>Dikarya</taxon>
        <taxon>Basidiomycota</taxon>
        <taxon>Ustilaginomycotina</taxon>
        <taxon>Exobasidiomycetes</taxon>
        <taxon>Tilletiales</taxon>
        <taxon>Tilletiaceae</taxon>
        <taxon>Tilletia</taxon>
    </lineage>
</organism>
<evidence type="ECO:0008006" key="9">
    <source>
        <dbReference type="Google" id="ProtNLM"/>
    </source>
</evidence>
<dbReference type="EMBL" id="LWDF02000181">
    <property type="protein sequence ID" value="KAE8254726.1"/>
    <property type="molecule type" value="Genomic_DNA"/>
</dbReference>
<dbReference type="GO" id="GO:0003713">
    <property type="term" value="F:transcription coactivator activity"/>
    <property type="evidence" value="ECO:0007669"/>
    <property type="project" value="TreeGrafter"/>
</dbReference>
<sequence length="247" mass="26448">MSLPAHVAGAPIPRDARIIALIMYSMGITDADPAVLLQLLEFAHRYTHDVLQDALVYSDHAASRSTASGGATGNLSLEDVQLAIQSRVNYSFTHPPPKDVLVSLASSINSIPLPPISDRVGIRLPPLEHCLTNVNFSIVPNSPPRSPSPEVKVEARPHHPHHTANGAAPTRNGRAGEDRNNAADEDEGMHDSTGAGAVAPLASDSNRSRWQQDDNYDDAPDPTSMAPLPIGPSRGTKRALDEDEDYD</sequence>
<dbReference type="PANTHER" id="PTHR48068:SF4">
    <property type="entry name" value="TATA-BOX BINDING PROTEIN ASSOCIATED FACTOR 9"/>
    <property type="match status" value="1"/>
</dbReference>
<dbReference type="GO" id="GO:0000124">
    <property type="term" value="C:SAGA complex"/>
    <property type="evidence" value="ECO:0007669"/>
    <property type="project" value="TreeGrafter"/>
</dbReference>
<reference evidence="7" key="2">
    <citation type="journal article" date="2019" name="IMA Fungus">
        <title>Genome sequencing and comparison of five Tilletia species to identify candidate genes for the detection of regulated species infecting wheat.</title>
        <authorList>
            <person name="Nguyen H.D.T."/>
            <person name="Sultana T."/>
            <person name="Kesanakurti P."/>
            <person name="Hambleton S."/>
        </authorList>
    </citation>
    <scope>NUCLEOTIDE SEQUENCE</scope>
    <source>
        <strain evidence="7">DAOMC 236416</strain>
    </source>
</reference>
<dbReference type="GO" id="GO:0005669">
    <property type="term" value="C:transcription factor TFIID complex"/>
    <property type="evidence" value="ECO:0007669"/>
    <property type="project" value="TreeGrafter"/>
</dbReference>
<dbReference type="InterPro" id="IPR009072">
    <property type="entry name" value="Histone-fold"/>
</dbReference>
<evidence type="ECO:0000256" key="5">
    <source>
        <dbReference type="ARBA" id="ARBA00023242"/>
    </source>
</evidence>
<evidence type="ECO:0000256" key="4">
    <source>
        <dbReference type="ARBA" id="ARBA00023163"/>
    </source>
</evidence>
<comment type="similarity">
    <text evidence="2">Belongs to the TAF9 family.</text>
</comment>
<evidence type="ECO:0000256" key="2">
    <source>
        <dbReference type="ARBA" id="ARBA00007646"/>
    </source>
</evidence>
<dbReference type="Pfam" id="PF02291">
    <property type="entry name" value="TFIID-31kDa"/>
    <property type="match status" value="1"/>
</dbReference>
<dbReference type="Gene3D" id="1.10.20.10">
    <property type="entry name" value="Histone, subunit A"/>
    <property type="match status" value="1"/>
</dbReference>
<comment type="subcellular location">
    <subcellularLocation>
        <location evidence="1">Nucleus</location>
    </subcellularLocation>
</comment>
<dbReference type="PANTHER" id="PTHR48068">
    <property type="entry name" value="TAF9 RNA POLYMERASE II, TATA BOX-BINDING PROTEIN (TBP)-ASSOCIATED FACTOR"/>
    <property type="match status" value="1"/>
</dbReference>
<evidence type="ECO:0000313" key="7">
    <source>
        <dbReference type="EMBL" id="KAE8254726.1"/>
    </source>
</evidence>
<evidence type="ECO:0000256" key="1">
    <source>
        <dbReference type="ARBA" id="ARBA00004123"/>
    </source>
</evidence>
<comment type="caution">
    <text evidence="7">The sequence shown here is derived from an EMBL/GenBank/DDBJ whole genome shotgun (WGS) entry which is preliminary data.</text>
</comment>
<keyword evidence="3" id="KW-0805">Transcription regulation</keyword>
<dbReference type="InterPro" id="IPR051431">
    <property type="entry name" value="TFIID_subunit_9"/>
</dbReference>
<keyword evidence="4" id="KW-0804">Transcription</keyword>
<feature type="region of interest" description="Disordered" evidence="6">
    <location>
        <begin position="138"/>
        <end position="247"/>
    </location>
</feature>
<gene>
    <name evidence="7" type="ORF">A4X13_0g3300</name>
</gene>
<dbReference type="SUPFAM" id="SSF47113">
    <property type="entry name" value="Histone-fold"/>
    <property type="match status" value="1"/>
</dbReference>
<proteinExistence type="inferred from homology"/>
<keyword evidence="8" id="KW-1185">Reference proteome</keyword>
<dbReference type="GO" id="GO:0016251">
    <property type="term" value="F:RNA polymerase II general transcription initiation factor activity"/>
    <property type="evidence" value="ECO:0007669"/>
    <property type="project" value="TreeGrafter"/>
</dbReference>
<protein>
    <recommendedName>
        <fullName evidence="9">Transcription initiation factor TFIID subunit 9</fullName>
    </recommendedName>
</protein>
<dbReference type="OrthoDB" id="341924at2759"/>
<dbReference type="GO" id="GO:0051123">
    <property type="term" value="P:RNA polymerase II preinitiation complex assembly"/>
    <property type="evidence" value="ECO:0007669"/>
    <property type="project" value="TreeGrafter"/>
</dbReference>
<accession>A0A177T9P3</accession>
<keyword evidence="5" id="KW-0539">Nucleus</keyword>
<dbReference type="Proteomes" id="UP000077521">
    <property type="component" value="Unassembled WGS sequence"/>
</dbReference>
<name>A0A177T9P3_9BASI</name>
<evidence type="ECO:0000256" key="3">
    <source>
        <dbReference type="ARBA" id="ARBA00023015"/>
    </source>
</evidence>